<dbReference type="Proteomes" id="UP001161247">
    <property type="component" value="Chromosome 7"/>
</dbReference>
<dbReference type="Gene3D" id="3.40.30.10">
    <property type="entry name" value="Glutaredoxin"/>
    <property type="match status" value="1"/>
</dbReference>
<dbReference type="GO" id="GO:0036503">
    <property type="term" value="P:ERAD pathway"/>
    <property type="evidence" value="ECO:0007669"/>
    <property type="project" value="TreeGrafter"/>
</dbReference>
<feature type="compositionally biased region" description="Basic and acidic residues" evidence="2">
    <location>
        <begin position="281"/>
        <end position="290"/>
    </location>
</feature>
<evidence type="ECO:0000259" key="3">
    <source>
        <dbReference type="PROSITE" id="PS50033"/>
    </source>
</evidence>
<dbReference type="Pfam" id="PF21021">
    <property type="entry name" value="FAF1"/>
    <property type="match status" value="1"/>
</dbReference>
<dbReference type="PANTHER" id="PTHR23322:SF71">
    <property type="entry name" value="UBIQUITIN-ASSOCIATED (UBA) PROTEIN-RELATED"/>
    <property type="match status" value="1"/>
</dbReference>
<feature type="domain" description="UBX" evidence="3">
    <location>
        <begin position="316"/>
        <end position="395"/>
    </location>
</feature>
<name>A0AAV1E141_OLDCO</name>
<evidence type="ECO:0000313" key="5">
    <source>
        <dbReference type="Proteomes" id="UP001161247"/>
    </source>
</evidence>
<keyword evidence="5" id="KW-1185">Reference proteome</keyword>
<sequence length="398" mass="45246">MMRQNPRSSVEESRNGIVRRMVNLPRNIFGNFSRAMGQGMDLISGRRQMLPTMPPNVPFHQNDQLNFPHFQQNFQEPSMLNQEEWAFLASFEQQFGTNHPFFYVCRFMDALRMAQNEQKFIFLYLHSPEHPFTPSFCRETLGSDLVVQFLDANFICWGALANRAEGIHLASTLRASTFPFCAIVAPASGDNFAVLQQIEGPVSPAELVEILQRTMEEQGLAFGSRSRAMEEEKRRADRRLREEQDVAYISSLQRDQEKEKLKNLATKQRGPEIAGPSNSSNKEKIKRDPGNQRNSKLKANPKTGEAPRKDNPIGKGIAQETKILIRFPNGERREQSFSSTDKVQTIFRYINSLGMQGIGGNFRLISNFPRKVYSVDQMGITLADAGLHPKASLFLELL</sequence>
<dbReference type="GO" id="GO:0043130">
    <property type="term" value="F:ubiquitin binding"/>
    <property type="evidence" value="ECO:0007669"/>
    <property type="project" value="TreeGrafter"/>
</dbReference>
<proteinExistence type="predicted"/>
<dbReference type="InterPro" id="IPR006577">
    <property type="entry name" value="UAS"/>
</dbReference>
<accession>A0AAV1E141</accession>
<dbReference type="Pfam" id="PF00789">
    <property type="entry name" value="UBX"/>
    <property type="match status" value="1"/>
</dbReference>
<dbReference type="AlphaFoldDB" id="A0AAV1E141"/>
<dbReference type="CDD" id="cd02958">
    <property type="entry name" value="UAS"/>
    <property type="match status" value="1"/>
</dbReference>
<dbReference type="SUPFAM" id="SSF54236">
    <property type="entry name" value="Ubiquitin-like"/>
    <property type="match status" value="1"/>
</dbReference>
<organism evidence="4 5">
    <name type="scientific">Oldenlandia corymbosa var. corymbosa</name>
    <dbReference type="NCBI Taxonomy" id="529605"/>
    <lineage>
        <taxon>Eukaryota</taxon>
        <taxon>Viridiplantae</taxon>
        <taxon>Streptophyta</taxon>
        <taxon>Embryophyta</taxon>
        <taxon>Tracheophyta</taxon>
        <taxon>Spermatophyta</taxon>
        <taxon>Magnoliopsida</taxon>
        <taxon>eudicotyledons</taxon>
        <taxon>Gunneridae</taxon>
        <taxon>Pentapetalae</taxon>
        <taxon>asterids</taxon>
        <taxon>lamiids</taxon>
        <taxon>Gentianales</taxon>
        <taxon>Rubiaceae</taxon>
        <taxon>Rubioideae</taxon>
        <taxon>Spermacoceae</taxon>
        <taxon>Hedyotis-Oldenlandia complex</taxon>
        <taxon>Oldenlandia</taxon>
    </lineage>
</organism>
<dbReference type="EMBL" id="OX459124">
    <property type="protein sequence ID" value="CAI9112633.1"/>
    <property type="molecule type" value="Genomic_DNA"/>
</dbReference>
<dbReference type="Gene3D" id="3.10.20.90">
    <property type="entry name" value="Phosphatidylinositol 3-kinase Catalytic Subunit, Chain A, domain 1"/>
    <property type="match status" value="1"/>
</dbReference>
<dbReference type="InterPro" id="IPR001012">
    <property type="entry name" value="UBX_dom"/>
</dbReference>
<dbReference type="InterPro" id="IPR036249">
    <property type="entry name" value="Thioredoxin-like_sf"/>
</dbReference>
<dbReference type="InterPro" id="IPR029071">
    <property type="entry name" value="Ubiquitin-like_domsf"/>
</dbReference>
<evidence type="ECO:0000313" key="4">
    <source>
        <dbReference type="EMBL" id="CAI9112633.1"/>
    </source>
</evidence>
<evidence type="ECO:0000256" key="2">
    <source>
        <dbReference type="SAM" id="MobiDB-lite"/>
    </source>
</evidence>
<evidence type="ECO:0000256" key="1">
    <source>
        <dbReference type="ARBA" id="ARBA00022786"/>
    </source>
</evidence>
<protein>
    <submittedName>
        <fullName evidence="4">OLC1v1013107C2</fullName>
    </submittedName>
</protein>
<feature type="region of interest" description="Disordered" evidence="2">
    <location>
        <begin position="262"/>
        <end position="315"/>
    </location>
</feature>
<dbReference type="PROSITE" id="PS50033">
    <property type="entry name" value="UBX"/>
    <property type="match status" value="1"/>
</dbReference>
<dbReference type="InterPro" id="IPR049483">
    <property type="entry name" value="FAF1_2-like_UAS"/>
</dbReference>
<dbReference type="InterPro" id="IPR050730">
    <property type="entry name" value="UBX_domain-protein"/>
</dbReference>
<dbReference type="SMART" id="SM00594">
    <property type="entry name" value="UAS"/>
    <property type="match status" value="1"/>
</dbReference>
<reference evidence="4" key="1">
    <citation type="submission" date="2023-03" db="EMBL/GenBank/DDBJ databases">
        <authorList>
            <person name="Julca I."/>
        </authorList>
    </citation>
    <scope>NUCLEOTIDE SEQUENCE</scope>
</reference>
<dbReference type="PANTHER" id="PTHR23322">
    <property type="entry name" value="FAS-ASSOCIATED PROTEIN"/>
    <property type="match status" value="1"/>
</dbReference>
<dbReference type="SMART" id="SM00166">
    <property type="entry name" value="UBX"/>
    <property type="match status" value="1"/>
</dbReference>
<keyword evidence="1" id="KW-0833">Ubl conjugation pathway</keyword>
<gene>
    <name evidence="4" type="ORF">OLC1_LOCUS19790</name>
</gene>
<dbReference type="CDD" id="cd01767">
    <property type="entry name" value="UBX"/>
    <property type="match status" value="1"/>
</dbReference>
<dbReference type="SUPFAM" id="SSF52833">
    <property type="entry name" value="Thioredoxin-like"/>
    <property type="match status" value="1"/>
</dbReference>
<dbReference type="GO" id="GO:0005783">
    <property type="term" value="C:endoplasmic reticulum"/>
    <property type="evidence" value="ECO:0007669"/>
    <property type="project" value="TreeGrafter"/>
</dbReference>